<organism evidence="2 3">
    <name type="scientific">Kerstersia gyiorum</name>
    <dbReference type="NCBI Taxonomy" id="206506"/>
    <lineage>
        <taxon>Bacteria</taxon>
        <taxon>Pseudomonadati</taxon>
        <taxon>Pseudomonadota</taxon>
        <taxon>Betaproteobacteria</taxon>
        <taxon>Burkholderiales</taxon>
        <taxon>Alcaligenaceae</taxon>
        <taxon>Kerstersia</taxon>
    </lineage>
</organism>
<evidence type="ECO:0000259" key="1">
    <source>
        <dbReference type="Pfam" id="PF02954"/>
    </source>
</evidence>
<dbReference type="GO" id="GO:0043565">
    <property type="term" value="F:sequence-specific DNA binding"/>
    <property type="evidence" value="ECO:0007669"/>
    <property type="project" value="InterPro"/>
</dbReference>
<proteinExistence type="predicted"/>
<evidence type="ECO:0000313" key="3">
    <source>
        <dbReference type="Proteomes" id="UP000292039"/>
    </source>
</evidence>
<comment type="caution">
    <text evidence="2">The sequence shown here is derived from an EMBL/GenBank/DDBJ whole genome shotgun (WGS) entry which is preliminary data.</text>
</comment>
<dbReference type="AlphaFoldDB" id="A0A4Q7MEW3"/>
<feature type="domain" description="DNA binding HTH" evidence="1">
    <location>
        <begin position="209"/>
        <end position="248"/>
    </location>
</feature>
<dbReference type="InterPro" id="IPR009057">
    <property type="entry name" value="Homeodomain-like_sf"/>
</dbReference>
<evidence type="ECO:0000313" key="2">
    <source>
        <dbReference type="EMBL" id="RZS66785.1"/>
    </source>
</evidence>
<sequence length="265" mass="28267">MAHRVREGGLLMLPGDAAWAGAWRDTLGDTAARLLVRDIDLLQVFGATVAAEAMMAQPGDAGGDSLAAQALGRLDPVLRRFDFCILPVQRASLRRARLMLAWRRHAGASVPLLGLLDGLTAPAIRDLLLLGMDDFVLGDANADEVLARAARFPAAARNRDERSGGVAGAPAGLPAEVRTGLPAAGMPLLALCGISHAEVPFQEAKRQVLGQFEQEYLNVALRDAGGNVAAAARAVNKHRRAFWSLMRKHGFDARRYRQAPGEAVS</sequence>
<protein>
    <submittedName>
        <fullName evidence="2">Regulatory Fis family protein</fullName>
    </submittedName>
</protein>
<accession>A0A4Q7MEW3</accession>
<reference evidence="2 3" key="1">
    <citation type="submission" date="2019-02" db="EMBL/GenBank/DDBJ databases">
        <title>Genomic Encyclopedia of Type Strains, Phase IV (KMG-IV): sequencing the most valuable type-strain genomes for metagenomic binning, comparative biology and taxonomic classification.</title>
        <authorList>
            <person name="Goeker M."/>
        </authorList>
    </citation>
    <scope>NUCLEOTIDE SEQUENCE [LARGE SCALE GENOMIC DNA]</scope>
    <source>
        <strain evidence="2 3">DSM 16618</strain>
    </source>
</reference>
<dbReference type="InterPro" id="IPR002197">
    <property type="entry name" value="HTH_Fis"/>
</dbReference>
<dbReference type="Pfam" id="PF02954">
    <property type="entry name" value="HTH_8"/>
    <property type="match status" value="1"/>
</dbReference>
<dbReference type="RefSeq" id="WP_130487602.1">
    <property type="nucleotide sequence ID" value="NZ_CBCSEB010000009.1"/>
</dbReference>
<dbReference type="Gene3D" id="1.10.10.60">
    <property type="entry name" value="Homeodomain-like"/>
    <property type="match status" value="1"/>
</dbReference>
<name>A0A4Q7MEW3_9BURK</name>
<dbReference type="Proteomes" id="UP000292039">
    <property type="component" value="Unassembled WGS sequence"/>
</dbReference>
<dbReference type="EMBL" id="SGWZ01000005">
    <property type="protein sequence ID" value="RZS66785.1"/>
    <property type="molecule type" value="Genomic_DNA"/>
</dbReference>
<dbReference type="SUPFAM" id="SSF46689">
    <property type="entry name" value="Homeodomain-like"/>
    <property type="match status" value="1"/>
</dbReference>
<gene>
    <name evidence="2" type="ORF">EV679_2944</name>
</gene>